<dbReference type="EMBL" id="JAJSPL020000015">
    <property type="protein sequence ID" value="KAK7742298.1"/>
    <property type="molecule type" value="Genomic_DNA"/>
</dbReference>
<feature type="region of interest" description="Disordered" evidence="1">
    <location>
        <begin position="291"/>
        <end position="322"/>
    </location>
</feature>
<dbReference type="Proteomes" id="UP001320245">
    <property type="component" value="Unassembled WGS sequence"/>
</dbReference>
<feature type="compositionally biased region" description="Low complexity" evidence="1">
    <location>
        <begin position="259"/>
        <end position="269"/>
    </location>
</feature>
<dbReference type="Gene3D" id="3.40.50.150">
    <property type="entry name" value="Vaccinia Virus protein VP39"/>
    <property type="match status" value="1"/>
</dbReference>
<keyword evidence="5" id="KW-1185">Reference proteome</keyword>
<protein>
    <recommendedName>
        <fullName evidence="3">Methyltransferase type 11 domain-containing protein</fullName>
    </recommendedName>
</protein>
<feature type="domain" description="Methyltransferase type 11" evidence="3">
    <location>
        <begin position="336"/>
        <end position="393"/>
    </location>
</feature>
<proteinExistence type="predicted"/>
<organism evidence="4 5">
    <name type="scientific">Cytospora paraplurivora</name>
    <dbReference type="NCBI Taxonomy" id="2898453"/>
    <lineage>
        <taxon>Eukaryota</taxon>
        <taxon>Fungi</taxon>
        <taxon>Dikarya</taxon>
        <taxon>Ascomycota</taxon>
        <taxon>Pezizomycotina</taxon>
        <taxon>Sordariomycetes</taxon>
        <taxon>Sordariomycetidae</taxon>
        <taxon>Diaporthales</taxon>
        <taxon>Cytosporaceae</taxon>
        <taxon>Cytospora</taxon>
    </lineage>
</organism>
<evidence type="ECO:0000313" key="4">
    <source>
        <dbReference type="EMBL" id="KAK7742298.1"/>
    </source>
</evidence>
<feature type="compositionally biased region" description="Low complexity" evidence="1">
    <location>
        <begin position="291"/>
        <end position="307"/>
    </location>
</feature>
<feature type="compositionally biased region" description="Basic and acidic residues" evidence="1">
    <location>
        <begin position="41"/>
        <end position="54"/>
    </location>
</feature>
<reference evidence="4 5" key="1">
    <citation type="journal article" date="2023" name="PLoS ONE">
        <title>Cytospora paraplurivora sp. nov. isolated from orchards with fruit tree decline syndrome in Ontario, Canada.</title>
        <authorList>
            <person name="Ilyukhin E."/>
            <person name="Nguyen H.D.T."/>
            <person name="Castle A.J."/>
            <person name="Ellouze W."/>
        </authorList>
    </citation>
    <scope>NUCLEOTIDE SEQUENCE [LARGE SCALE GENOMIC DNA]</scope>
    <source>
        <strain evidence="4 5">FDS-564</strain>
    </source>
</reference>
<dbReference type="PANTHER" id="PTHR42912:SF83">
    <property type="entry name" value="METHYLTRANSFERASE TYPE 11 DOMAIN-CONTAINING PROTEIN"/>
    <property type="match status" value="1"/>
</dbReference>
<dbReference type="PANTHER" id="PTHR42912">
    <property type="entry name" value="METHYLTRANSFERASE"/>
    <property type="match status" value="1"/>
</dbReference>
<dbReference type="Pfam" id="PF08241">
    <property type="entry name" value="Methyltransf_11"/>
    <property type="match status" value="1"/>
</dbReference>
<feature type="region of interest" description="Disordered" evidence="1">
    <location>
        <begin position="244"/>
        <end position="274"/>
    </location>
</feature>
<dbReference type="SUPFAM" id="SSF53335">
    <property type="entry name" value="S-adenosyl-L-methionine-dependent methyltransferases"/>
    <property type="match status" value="1"/>
</dbReference>
<keyword evidence="2" id="KW-0472">Membrane</keyword>
<evidence type="ECO:0000259" key="3">
    <source>
        <dbReference type="Pfam" id="PF08241"/>
    </source>
</evidence>
<evidence type="ECO:0000313" key="5">
    <source>
        <dbReference type="Proteomes" id="UP001320245"/>
    </source>
</evidence>
<dbReference type="GO" id="GO:0008757">
    <property type="term" value="F:S-adenosylmethionine-dependent methyltransferase activity"/>
    <property type="evidence" value="ECO:0007669"/>
    <property type="project" value="InterPro"/>
</dbReference>
<evidence type="ECO:0000256" key="1">
    <source>
        <dbReference type="SAM" id="MobiDB-lite"/>
    </source>
</evidence>
<keyword evidence="2" id="KW-1133">Transmembrane helix</keyword>
<evidence type="ECO:0000256" key="2">
    <source>
        <dbReference type="SAM" id="Phobius"/>
    </source>
</evidence>
<dbReference type="InterPro" id="IPR029063">
    <property type="entry name" value="SAM-dependent_MTases_sf"/>
</dbReference>
<dbReference type="AlphaFoldDB" id="A0AAN9YH74"/>
<accession>A0AAN9YH74</accession>
<gene>
    <name evidence="4" type="ORF">SLS53_004442</name>
</gene>
<feature type="transmembrane region" description="Helical" evidence="2">
    <location>
        <begin position="68"/>
        <end position="90"/>
    </location>
</feature>
<sequence>MMRTAGRASRGSLPACIPQGRTFHVTSRSLARLNPNLKPNPKLDPKPKAGKGEARPLSELVETYKKQLVVFGLGTAVMVAYITMLISGMARDPCAGHSHDGDVPSGRPLDLRSGKISATSFDREQDWPEWLMGVTNLRKLMGGLCRGHVLEVAVGTGRNVEYVDWDEVRSTAPHPAPEGAGFEPNPKSLQELELERVKRRMEKGKKGLILPGDDAPEVISFTGVDVSADVLEVTWNKLKKAMPDLIPRRRRKTKEESEPQQPQKQSGGEDVAAAAAETKQLTIRNPLKALAATKKPAPAAHPAAAATSSGRGEEPTAGGEGVLAANIGSGRVRLFKSDAQSHLPPPPSILAPDARNTMAAPRHYDTVLQNFGLCSMEDPQALLGEMARVVRPGSGRIYLLEHGRGWYDWINGLLDKFAPSHFERYGCWWNRDIEGIVRRAQGDIPGLEVVRIERPLWTQGGTMYWIELKVNPEREQAKEEEKKKAGSSS</sequence>
<keyword evidence="2" id="KW-0812">Transmembrane</keyword>
<dbReference type="InterPro" id="IPR050508">
    <property type="entry name" value="Methyltransf_Superfamily"/>
</dbReference>
<dbReference type="InterPro" id="IPR013216">
    <property type="entry name" value="Methyltransf_11"/>
</dbReference>
<name>A0AAN9YH74_9PEZI</name>
<feature type="region of interest" description="Disordered" evidence="1">
    <location>
        <begin position="30"/>
        <end position="54"/>
    </location>
</feature>
<comment type="caution">
    <text evidence="4">The sequence shown here is derived from an EMBL/GenBank/DDBJ whole genome shotgun (WGS) entry which is preliminary data.</text>
</comment>